<accession>A0A939DCV7</accession>
<name>A0A939DCV7_9GAMM</name>
<reference evidence="1" key="1">
    <citation type="submission" date="2021-02" db="EMBL/GenBank/DDBJ databases">
        <title>PHA producing bacteria isolated from coastal sediment in Guangdong, Shenzhen.</title>
        <authorList>
            <person name="Zheng W."/>
            <person name="Yu S."/>
            <person name="Huang Y."/>
        </authorList>
    </citation>
    <scope>NUCLEOTIDE SEQUENCE</scope>
    <source>
        <strain evidence="1">TN14-10</strain>
    </source>
</reference>
<dbReference type="AlphaFoldDB" id="A0A939DCV7"/>
<proteinExistence type="predicted"/>
<dbReference type="InterPro" id="IPR011057">
    <property type="entry name" value="Mss4-like_sf"/>
</dbReference>
<protein>
    <submittedName>
        <fullName evidence="1">Uncharacterized protein</fullName>
    </submittedName>
</protein>
<evidence type="ECO:0000313" key="1">
    <source>
        <dbReference type="EMBL" id="MBN7795745.1"/>
    </source>
</evidence>
<evidence type="ECO:0000313" key="2">
    <source>
        <dbReference type="Proteomes" id="UP000664303"/>
    </source>
</evidence>
<dbReference type="EMBL" id="JAFKCZ010000003">
    <property type="protein sequence ID" value="MBN7795745.1"/>
    <property type="molecule type" value="Genomic_DNA"/>
</dbReference>
<dbReference type="Proteomes" id="UP000664303">
    <property type="component" value="Unassembled WGS sequence"/>
</dbReference>
<comment type="caution">
    <text evidence="1">The sequence shown here is derived from an EMBL/GenBank/DDBJ whole genome shotgun (WGS) entry which is preliminary data.</text>
</comment>
<organism evidence="1 2">
    <name type="scientific">Parahaliea mediterranea</name>
    <dbReference type="NCBI Taxonomy" id="651086"/>
    <lineage>
        <taxon>Bacteria</taxon>
        <taxon>Pseudomonadati</taxon>
        <taxon>Pseudomonadota</taxon>
        <taxon>Gammaproteobacteria</taxon>
        <taxon>Cellvibrionales</taxon>
        <taxon>Halieaceae</taxon>
        <taxon>Parahaliea</taxon>
    </lineage>
</organism>
<dbReference type="SUPFAM" id="SSF51316">
    <property type="entry name" value="Mss4-like"/>
    <property type="match status" value="1"/>
</dbReference>
<sequence length="59" mass="6185">MTYARDDEPGSIDIALVALDDAGGLAPQRHIWVKGKPGWVSPSDGLSQYLRSSTGEGAA</sequence>
<keyword evidence="2" id="KW-1185">Reference proteome</keyword>
<gene>
    <name evidence="1" type="ORF">JYP50_04030</name>
</gene>